<protein>
    <submittedName>
        <fullName evidence="2">GIY-YIG nuclease family protein</fullName>
    </submittedName>
</protein>
<organism evidence="2 3">
    <name type="scientific">Jiella mangrovi</name>
    <dbReference type="NCBI Taxonomy" id="2821407"/>
    <lineage>
        <taxon>Bacteria</taxon>
        <taxon>Pseudomonadati</taxon>
        <taxon>Pseudomonadota</taxon>
        <taxon>Alphaproteobacteria</taxon>
        <taxon>Hyphomicrobiales</taxon>
        <taxon>Aurantimonadaceae</taxon>
        <taxon>Jiella</taxon>
    </lineage>
</organism>
<gene>
    <name evidence="2" type="ORF">J6595_19640</name>
</gene>
<evidence type="ECO:0000313" key="2">
    <source>
        <dbReference type="EMBL" id="MBP0617799.1"/>
    </source>
</evidence>
<proteinExistence type="predicted"/>
<evidence type="ECO:0000313" key="3">
    <source>
        <dbReference type="Proteomes" id="UP000678276"/>
    </source>
</evidence>
<comment type="caution">
    <text evidence="2">The sequence shown here is derived from an EMBL/GenBank/DDBJ whole genome shotgun (WGS) entry which is preliminary data.</text>
</comment>
<feature type="region of interest" description="Disordered" evidence="1">
    <location>
        <begin position="171"/>
        <end position="198"/>
    </location>
</feature>
<dbReference type="CDD" id="cd00719">
    <property type="entry name" value="GIY-YIG_SF"/>
    <property type="match status" value="1"/>
</dbReference>
<dbReference type="Proteomes" id="UP000678276">
    <property type="component" value="Unassembled WGS sequence"/>
</dbReference>
<dbReference type="RefSeq" id="WP_209596918.1">
    <property type="nucleotide sequence ID" value="NZ_JAGJCF010000020.1"/>
</dbReference>
<sequence length="198" mass="22489">MDASVLVQDAPFVVYAICDPVIDLPVYVGQTGNIVQRFSTHMQFWHGVECPKRYPSLSRWLATLGQSPFIRQAGQPTHLHLGNPRRKKRLILPDPWVASHADHYGDGPVMPRLSILDKAQTRPMAITFETGWIYHFADKGVRLFNISPDKRRIRKAWARFPKHMVQDVAPKPVSNRLSSSQAGDPDPDLYPAISWNID</sequence>
<accession>A0ABS4BM45</accession>
<keyword evidence="3" id="KW-1185">Reference proteome</keyword>
<evidence type="ECO:0000256" key="1">
    <source>
        <dbReference type="SAM" id="MobiDB-lite"/>
    </source>
</evidence>
<reference evidence="2 3" key="1">
    <citation type="submission" date="2021-04" db="EMBL/GenBank/DDBJ databases">
        <title>Whole genome sequence of Jiella sp. KSK16Y-1.</title>
        <authorList>
            <person name="Tuo L."/>
        </authorList>
    </citation>
    <scope>NUCLEOTIDE SEQUENCE [LARGE SCALE GENOMIC DNA]</scope>
    <source>
        <strain evidence="2 3">KSK16Y-1</strain>
    </source>
</reference>
<dbReference type="EMBL" id="JAGJCF010000020">
    <property type="protein sequence ID" value="MBP0617799.1"/>
    <property type="molecule type" value="Genomic_DNA"/>
</dbReference>
<name>A0ABS4BM45_9HYPH</name>